<keyword evidence="9" id="KW-1185">Reference proteome</keyword>
<dbReference type="AlphaFoldDB" id="A0AA88I097"/>
<dbReference type="FunFam" id="2.30.36.70:FF:000003">
    <property type="entry name" value="Actin-related protein 6"/>
    <property type="match status" value="1"/>
</dbReference>
<dbReference type="SUPFAM" id="SSF53067">
    <property type="entry name" value="Actin-like ATPase domain"/>
    <property type="match status" value="2"/>
</dbReference>
<accession>A0AA88I097</accession>
<name>A0AA88I097_ARTSF</name>
<dbReference type="GO" id="GO:0005634">
    <property type="term" value="C:nucleus"/>
    <property type="evidence" value="ECO:0007669"/>
    <property type="project" value="UniProtKB-SubCell"/>
</dbReference>
<dbReference type="SMART" id="SM00268">
    <property type="entry name" value="ACTIN"/>
    <property type="match status" value="1"/>
</dbReference>
<dbReference type="InterPro" id="IPR043129">
    <property type="entry name" value="ATPase_NBD"/>
</dbReference>
<evidence type="ECO:0000256" key="5">
    <source>
        <dbReference type="ARBA" id="ARBA00023212"/>
    </source>
</evidence>
<evidence type="ECO:0000256" key="7">
    <source>
        <dbReference type="ARBA" id="ARBA00074635"/>
    </source>
</evidence>
<sequence length="395" mass="44989">MKTETSLVIDCGGYTVKTGISRLDEPKVYLNAITKAKSEKRRLFVSNQLDECRDASGLFYMIPFQKGYLVNWDIQKTIWDYIYGKEELNFDFANQKVVLTEPYFNFQPIQEGLAEVFFEDLECEALYKTNPGTLSCHKYMKEHPGEACCLVVDSGYSFTHIIPHVHGKPVKSKTIRVDVGGKLLTNHLKDTISYRQLNVMDETYVVNQIKEDICFVSQNLAKDFEIAKKRGDENTIALDYVLPDFTTLKRGKIKEKTEESIEGEQTLRLTNERFTVPEVLFHPSDLGIPQMGISEAIVHTIESCPPELHSHLFKNIVLTGGNCVIPGFRDRVETDVRFMAPSIMEVGVVVPSNPITYAWHGGAAFSKEPGSSKFFVTRKEYDEHGYNIFEDKYSK</sequence>
<dbReference type="EMBL" id="JAVRJZ010000009">
    <property type="protein sequence ID" value="KAK2718563.1"/>
    <property type="molecule type" value="Genomic_DNA"/>
</dbReference>
<dbReference type="PANTHER" id="PTHR11937">
    <property type="entry name" value="ACTIN"/>
    <property type="match status" value="1"/>
</dbReference>
<evidence type="ECO:0000313" key="8">
    <source>
        <dbReference type="EMBL" id="KAK2718563.1"/>
    </source>
</evidence>
<dbReference type="Gene3D" id="3.90.640.10">
    <property type="entry name" value="Actin, Chain A, domain 4"/>
    <property type="match status" value="1"/>
</dbReference>
<evidence type="ECO:0000256" key="1">
    <source>
        <dbReference type="ARBA" id="ARBA00004123"/>
    </source>
</evidence>
<proteinExistence type="inferred from homology"/>
<evidence type="ECO:0000256" key="4">
    <source>
        <dbReference type="ARBA" id="ARBA00022490"/>
    </source>
</evidence>
<evidence type="ECO:0000313" key="9">
    <source>
        <dbReference type="Proteomes" id="UP001187531"/>
    </source>
</evidence>
<comment type="subcellular location">
    <subcellularLocation>
        <location evidence="2">Cytoplasm</location>
        <location evidence="2">Cytoskeleton</location>
    </subcellularLocation>
    <subcellularLocation>
        <location evidence="1">Nucleus</location>
    </subcellularLocation>
</comment>
<keyword evidence="6" id="KW-0539">Nucleus</keyword>
<comment type="similarity">
    <text evidence="3">Belongs to the actin family. ARP6 subfamily.</text>
</comment>
<reference evidence="8" key="1">
    <citation type="submission" date="2023-07" db="EMBL/GenBank/DDBJ databases">
        <title>Chromosome-level genome assembly of Artemia franciscana.</title>
        <authorList>
            <person name="Jo E."/>
        </authorList>
    </citation>
    <scope>NUCLEOTIDE SEQUENCE</scope>
    <source>
        <tissue evidence="8">Whole body</tissue>
    </source>
</reference>
<evidence type="ECO:0000256" key="3">
    <source>
        <dbReference type="ARBA" id="ARBA00005665"/>
    </source>
</evidence>
<organism evidence="8 9">
    <name type="scientific">Artemia franciscana</name>
    <name type="common">Brine shrimp</name>
    <name type="synonym">Artemia sanfranciscana</name>
    <dbReference type="NCBI Taxonomy" id="6661"/>
    <lineage>
        <taxon>Eukaryota</taxon>
        <taxon>Metazoa</taxon>
        <taxon>Ecdysozoa</taxon>
        <taxon>Arthropoda</taxon>
        <taxon>Crustacea</taxon>
        <taxon>Branchiopoda</taxon>
        <taxon>Anostraca</taxon>
        <taxon>Artemiidae</taxon>
        <taxon>Artemia</taxon>
    </lineage>
</organism>
<dbReference type="FunFam" id="3.30.420.40:FF:000058">
    <property type="entry name" value="Putative actin-related protein 5"/>
    <property type="match status" value="1"/>
</dbReference>
<dbReference type="GO" id="GO:0005856">
    <property type="term" value="C:cytoskeleton"/>
    <property type="evidence" value="ECO:0007669"/>
    <property type="project" value="UniProtKB-SubCell"/>
</dbReference>
<dbReference type="CDD" id="cd10210">
    <property type="entry name" value="ASKHA_NBD_Arp6"/>
    <property type="match status" value="1"/>
</dbReference>
<dbReference type="Pfam" id="PF00022">
    <property type="entry name" value="Actin"/>
    <property type="match status" value="1"/>
</dbReference>
<dbReference type="Proteomes" id="UP001187531">
    <property type="component" value="Unassembled WGS sequence"/>
</dbReference>
<evidence type="ECO:0000256" key="6">
    <source>
        <dbReference type="ARBA" id="ARBA00023242"/>
    </source>
</evidence>
<keyword evidence="5" id="KW-0206">Cytoskeleton</keyword>
<evidence type="ECO:0000256" key="2">
    <source>
        <dbReference type="ARBA" id="ARBA00004245"/>
    </source>
</evidence>
<keyword evidence="4" id="KW-0963">Cytoplasm</keyword>
<dbReference type="Gene3D" id="2.30.36.70">
    <property type="entry name" value="Actin, Chain A, domain 2"/>
    <property type="match status" value="1"/>
</dbReference>
<dbReference type="FunFam" id="3.90.640.10:FF:000014">
    <property type="entry name" value="Putative actin-related protein 6"/>
    <property type="match status" value="1"/>
</dbReference>
<dbReference type="Gene3D" id="3.30.420.40">
    <property type="match status" value="2"/>
</dbReference>
<comment type="caution">
    <text evidence="8">The sequence shown here is derived from an EMBL/GenBank/DDBJ whole genome shotgun (WGS) entry which is preliminary data.</text>
</comment>
<dbReference type="InterPro" id="IPR004000">
    <property type="entry name" value="Actin"/>
</dbReference>
<gene>
    <name evidence="8" type="ORF">QYM36_005783</name>
</gene>
<protein>
    <recommendedName>
        <fullName evidence="7">Actin-related protein 6</fullName>
    </recommendedName>
</protein>